<comment type="similarity">
    <text evidence="2">Belongs to the DoxX family.</text>
</comment>
<accession>A0ABT1XP70</accession>
<comment type="caution">
    <text evidence="8">The sequence shown here is derived from an EMBL/GenBank/DDBJ whole genome shotgun (WGS) entry which is preliminary data.</text>
</comment>
<dbReference type="InterPro" id="IPR051907">
    <property type="entry name" value="DoxX-like_oxidoreductase"/>
</dbReference>
<feature type="transmembrane region" description="Helical" evidence="7">
    <location>
        <begin position="79"/>
        <end position="99"/>
    </location>
</feature>
<feature type="transmembrane region" description="Helical" evidence="7">
    <location>
        <begin position="105"/>
        <end position="125"/>
    </location>
</feature>
<name>A0ABT1XP70_9SPHN</name>
<evidence type="ECO:0000313" key="8">
    <source>
        <dbReference type="EMBL" id="MCR2833382.1"/>
    </source>
</evidence>
<evidence type="ECO:0000313" key="9">
    <source>
        <dbReference type="Proteomes" id="UP001206067"/>
    </source>
</evidence>
<keyword evidence="6 7" id="KW-0472">Membrane</keyword>
<comment type="subcellular location">
    <subcellularLocation>
        <location evidence="1">Cell membrane</location>
        <topology evidence="1">Multi-pass membrane protein</topology>
    </subcellularLocation>
</comment>
<evidence type="ECO:0000256" key="2">
    <source>
        <dbReference type="ARBA" id="ARBA00006679"/>
    </source>
</evidence>
<evidence type="ECO:0000256" key="3">
    <source>
        <dbReference type="ARBA" id="ARBA00022475"/>
    </source>
</evidence>
<organism evidence="8 9">
    <name type="scientific">Parerythrobacter lacustris</name>
    <dbReference type="NCBI Taxonomy" id="2969984"/>
    <lineage>
        <taxon>Bacteria</taxon>
        <taxon>Pseudomonadati</taxon>
        <taxon>Pseudomonadota</taxon>
        <taxon>Alphaproteobacteria</taxon>
        <taxon>Sphingomonadales</taxon>
        <taxon>Erythrobacteraceae</taxon>
        <taxon>Parerythrobacter</taxon>
    </lineage>
</organism>
<reference evidence="8 9" key="1">
    <citation type="submission" date="2022-08" db="EMBL/GenBank/DDBJ databases">
        <title>Polyphasic taxonomy analysis of Qipengyuania sp.RS5-5.</title>
        <authorList>
            <person name="Xamxidin M."/>
            <person name="Wu M."/>
        </authorList>
    </citation>
    <scope>NUCLEOTIDE SEQUENCE [LARGE SCALE GENOMIC DNA]</scope>
    <source>
        <strain evidence="8 9">RS5-5</strain>
    </source>
</reference>
<keyword evidence="5 7" id="KW-1133">Transmembrane helix</keyword>
<evidence type="ECO:0000256" key="7">
    <source>
        <dbReference type="SAM" id="Phobius"/>
    </source>
</evidence>
<dbReference type="InterPro" id="IPR032808">
    <property type="entry name" value="DoxX"/>
</dbReference>
<keyword evidence="9" id="KW-1185">Reference proteome</keyword>
<dbReference type="Pfam" id="PF07681">
    <property type="entry name" value="DoxX"/>
    <property type="match status" value="1"/>
</dbReference>
<feature type="transmembrane region" description="Helical" evidence="7">
    <location>
        <begin position="55"/>
        <end position="72"/>
    </location>
</feature>
<feature type="transmembrane region" description="Helical" evidence="7">
    <location>
        <begin position="14"/>
        <end position="35"/>
    </location>
</feature>
<dbReference type="PANTHER" id="PTHR33452:SF1">
    <property type="entry name" value="INNER MEMBRANE PROTEIN YPHA-RELATED"/>
    <property type="match status" value="1"/>
</dbReference>
<evidence type="ECO:0000256" key="1">
    <source>
        <dbReference type="ARBA" id="ARBA00004651"/>
    </source>
</evidence>
<dbReference type="PANTHER" id="PTHR33452">
    <property type="entry name" value="OXIDOREDUCTASE CATD-RELATED"/>
    <property type="match status" value="1"/>
</dbReference>
<sequence length="133" mass="13453">MTAPTTSPAPGSDALALAGRVLLAAIFILAGANKATDPAGTIGYIQSVGLPLPEVAYGATVAVELIAGLALIAGYRTRIAALALAGFCLVSAAIFHNQLGDQTQFVMFFKNLAMAGGLLFVAAFGPGRYALGR</sequence>
<evidence type="ECO:0000256" key="5">
    <source>
        <dbReference type="ARBA" id="ARBA00022989"/>
    </source>
</evidence>
<protein>
    <submittedName>
        <fullName evidence="8">DoxX family protein</fullName>
    </submittedName>
</protein>
<dbReference type="RefSeq" id="WP_257595151.1">
    <property type="nucleotide sequence ID" value="NZ_JANKHH010000003.1"/>
</dbReference>
<proteinExistence type="inferred from homology"/>
<dbReference type="EMBL" id="JANKHH010000003">
    <property type="protein sequence ID" value="MCR2833382.1"/>
    <property type="molecule type" value="Genomic_DNA"/>
</dbReference>
<dbReference type="Proteomes" id="UP001206067">
    <property type="component" value="Unassembled WGS sequence"/>
</dbReference>
<keyword evidence="3" id="KW-1003">Cell membrane</keyword>
<evidence type="ECO:0000256" key="4">
    <source>
        <dbReference type="ARBA" id="ARBA00022692"/>
    </source>
</evidence>
<keyword evidence="4 7" id="KW-0812">Transmembrane</keyword>
<evidence type="ECO:0000256" key="6">
    <source>
        <dbReference type="ARBA" id="ARBA00023136"/>
    </source>
</evidence>
<gene>
    <name evidence="8" type="ORF">NSO95_05455</name>
</gene>